<organism evidence="1 2">
    <name type="scientific">Sporosarcina siberiensis</name>
    <dbReference type="NCBI Taxonomy" id="1365606"/>
    <lineage>
        <taxon>Bacteria</taxon>
        <taxon>Bacillati</taxon>
        <taxon>Bacillota</taxon>
        <taxon>Bacilli</taxon>
        <taxon>Bacillales</taxon>
        <taxon>Caryophanaceae</taxon>
        <taxon>Sporosarcina</taxon>
    </lineage>
</organism>
<dbReference type="InterPro" id="IPR058995">
    <property type="entry name" value="YolC/YozM-like"/>
</dbReference>
<dbReference type="Proteomes" id="UP001597218">
    <property type="component" value="Unassembled WGS sequence"/>
</dbReference>
<accession>A0ABW4SFQ7</accession>
<reference evidence="2" key="1">
    <citation type="journal article" date="2019" name="Int. J. Syst. Evol. Microbiol.">
        <title>The Global Catalogue of Microorganisms (GCM) 10K type strain sequencing project: providing services to taxonomists for standard genome sequencing and annotation.</title>
        <authorList>
            <consortium name="The Broad Institute Genomics Platform"/>
            <consortium name="The Broad Institute Genome Sequencing Center for Infectious Disease"/>
            <person name="Wu L."/>
            <person name="Ma J."/>
        </authorList>
    </citation>
    <scope>NUCLEOTIDE SEQUENCE [LARGE SCALE GENOMIC DNA]</scope>
    <source>
        <strain evidence="2">CGMCC 4.7177</strain>
    </source>
</reference>
<evidence type="ECO:0000313" key="2">
    <source>
        <dbReference type="Proteomes" id="UP001597218"/>
    </source>
</evidence>
<evidence type="ECO:0000313" key="1">
    <source>
        <dbReference type="EMBL" id="MFD1927670.1"/>
    </source>
</evidence>
<protein>
    <submittedName>
        <fullName evidence="1">Uncharacterized protein</fullName>
    </submittedName>
</protein>
<proteinExistence type="predicted"/>
<dbReference type="RefSeq" id="WP_381536328.1">
    <property type="nucleotide sequence ID" value="NZ_JBHUGI010000014.1"/>
</dbReference>
<dbReference type="EMBL" id="JBHUGI010000014">
    <property type="protein sequence ID" value="MFD1927670.1"/>
    <property type="molecule type" value="Genomic_DNA"/>
</dbReference>
<comment type="caution">
    <text evidence="1">The sequence shown here is derived from an EMBL/GenBank/DDBJ whole genome shotgun (WGS) entry which is preliminary data.</text>
</comment>
<dbReference type="Pfam" id="PF26328">
    <property type="entry name" value="YolC_YozM"/>
    <property type="match status" value="1"/>
</dbReference>
<name>A0ABW4SFQ7_9BACL</name>
<gene>
    <name evidence="1" type="ORF">ACFSFY_06270</name>
</gene>
<sequence length="121" mass="13092">MSMKRNIGILTLLGVVVAVSVLFGNAQNNAGTTEAVKDPYSTQAVVDSVLDEYGVQSTLISRAGGAGGTDESGYSILIDVYDENDIPKVEKYLENNLSKDDLTEYKIDIFSNGNRDSYEDT</sequence>
<keyword evidence="2" id="KW-1185">Reference proteome</keyword>